<dbReference type="InterPro" id="IPR050882">
    <property type="entry name" value="Prepilin_peptidase/N-MTase"/>
</dbReference>
<evidence type="ECO:0000259" key="9">
    <source>
        <dbReference type="Pfam" id="PF06750"/>
    </source>
</evidence>
<accession>A0A1F5S989</accession>
<dbReference type="GO" id="GO:0006465">
    <property type="term" value="P:signal peptide processing"/>
    <property type="evidence" value="ECO:0007669"/>
    <property type="project" value="TreeGrafter"/>
</dbReference>
<evidence type="ECO:0000256" key="3">
    <source>
        <dbReference type="ARBA" id="ARBA00022475"/>
    </source>
</evidence>
<dbReference type="Gene3D" id="1.20.120.1220">
    <property type="match status" value="1"/>
</dbReference>
<protein>
    <recommendedName>
        <fullName evidence="12">Prepilin peptidase</fullName>
    </recommendedName>
</protein>
<comment type="similarity">
    <text evidence="2">Belongs to the peptidase A24 family.</text>
</comment>
<name>A0A1F5S989_9BACT</name>
<dbReference type="Pfam" id="PF06750">
    <property type="entry name" value="A24_N_bact"/>
    <property type="match status" value="1"/>
</dbReference>
<feature type="domain" description="Prepilin peptidase A24 N-terminal" evidence="9">
    <location>
        <begin position="12"/>
        <end position="101"/>
    </location>
</feature>
<gene>
    <name evidence="10" type="ORF">A3D45_03345</name>
</gene>
<dbReference type="Pfam" id="PF01478">
    <property type="entry name" value="Peptidase_A24"/>
    <property type="match status" value="1"/>
</dbReference>
<keyword evidence="3" id="KW-1003">Cell membrane</keyword>
<dbReference type="PANTHER" id="PTHR30487:SF0">
    <property type="entry name" value="PREPILIN LEADER PEPTIDASE_N-METHYLTRANSFERASE-RELATED"/>
    <property type="match status" value="1"/>
</dbReference>
<evidence type="ECO:0000256" key="7">
    <source>
        <dbReference type="SAM" id="Phobius"/>
    </source>
</evidence>
<dbReference type="GO" id="GO:0005886">
    <property type="term" value="C:plasma membrane"/>
    <property type="evidence" value="ECO:0007669"/>
    <property type="project" value="UniProtKB-SubCell"/>
</dbReference>
<feature type="transmembrane region" description="Helical" evidence="7">
    <location>
        <begin position="259"/>
        <end position="282"/>
    </location>
</feature>
<dbReference type="InterPro" id="IPR000045">
    <property type="entry name" value="Prepilin_IV_endopep_pep"/>
</dbReference>
<evidence type="ECO:0000313" key="11">
    <source>
        <dbReference type="Proteomes" id="UP000176877"/>
    </source>
</evidence>
<feature type="transmembrane region" description="Helical" evidence="7">
    <location>
        <begin position="81"/>
        <end position="104"/>
    </location>
</feature>
<feature type="domain" description="Prepilin type IV endopeptidase peptidase" evidence="8">
    <location>
        <begin position="139"/>
        <end position="243"/>
    </location>
</feature>
<dbReference type="PANTHER" id="PTHR30487">
    <property type="entry name" value="TYPE 4 PREPILIN-LIKE PROTEINS LEADER PEPTIDE-PROCESSING ENZYME"/>
    <property type="match status" value="1"/>
</dbReference>
<evidence type="ECO:0000259" key="8">
    <source>
        <dbReference type="Pfam" id="PF01478"/>
    </source>
</evidence>
<keyword evidence="5 7" id="KW-1133">Transmembrane helix</keyword>
<evidence type="ECO:0000256" key="2">
    <source>
        <dbReference type="ARBA" id="ARBA00005801"/>
    </source>
</evidence>
<reference evidence="10 11" key="1">
    <citation type="journal article" date="2016" name="Nat. Commun.">
        <title>Thousands of microbial genomes shed light on interconnected biogeochemical processes in an aquifer system.</title>
        <authorList>
            <person name="Anantharaman K."/>
            <person name="Brown C.T."/>
            <person name="Hug L.A."/>
            <person name="Sharon I."/>
            <person name="Castelle C.J."/>
            <person name="Probst A.J."/>
            <person name="Thomas B.C."/>
            <person name="Singh A."/>
            <person name="Wilkins M.J."/>
            <person name="Karaoz U."/>
            <person name="Brodie E.L."/>
            <person name="Williams K.H."/>
            <person name="Hubbard S.S."/>
            <person name="Banfield J.F."/>
        </authorList>
    </citation>
    <scope>NUCLEOTIDE SEQUENCE [LARGE SCALE GENOMIC DNA]</scope>
</reference>
<evidence type="ECO:0008006" key="12">
    <source>
        <dbReference type="Google" id="ProtNLM"/>
    </source>
</evidence>
<feature type="transmembrane region" description="Helical" evidence="7">
    <location>
        <begin position="6"/>
        <end position="26"/>
    </location>
</feature>
<keyword evidence="6 7" id="KW-0472">Membrane</keyword>
<organism evidence="10 11">
    <name type="scientific">Candidatus Falkowbacteria bacterium RIFCSPHIGHO2_02_FULL_42_9</name>
    <dbReference type="NCBI Taxonomy" id="1797986"/>
    <lineage>
        <taxon>Bacteria</taxon>
        <taxon>Candidatus Falkowiibacteriota</taxon>
    </lineage>
</organism>
<dbReference type="GO" id="GO:0004190">
    <property type="term" value="F:aspartic-type endopeptidase activity"/>
    <property type="evidence" value="ECO:0007669"/>
    <property type="project" value="InterPro"/>
</dbReference>
<dbReference type="AlphaFoldDB" id="A0A1F5S989"/>
<evidence type="ECO:0000256" key="4">
    <source>
        <dbReference type="ARBA" id="ARBA00022692"/>
    </source>
</evidence>
<feature type="transmembrane region" description="Helical" evidence="7">
    <location>
        <begin position="158"/>
        <end position="178"/>
    </location>
</feature>
<feature type="transmembrane region" description="Helical" evidence="7">
    <location>
        <begin position="214"/>
        <end position="247"/>
    </location>
</feature>
<comment type="caution">
    <text evidence="10">The sequence shown here is derived from an EMBL/GenBank/DDBJ whole genome shotgun (WGS) entry which is preliminary data.</text>
</comment>
<sequence>MTLLLILIFVFIFGLTIGSFLNCLIWRLHEKIPLTIFVRRGNKRNRSYCPKCGRQINWYDNIPLVSFIMLKGKCRQCGQSIAWQYPVVEIITGILFVMAFLYNFEFRILNLESMFNYLIFNNSIKIQNLKFIIQLLRDWFLISVMIVIFIYDLRWSEILDIVTLPACLAVFIINLVLGFNLLNLLISGIIGGSFFLIQFLISNGRWIGGGDIRLGLLMGLALGWPAVLLAIIISYFIGSIVGVGLILAGKKKWGSEVPLGVFLATGTIISLFWQAPILDWYLGMF</sequence>
<comment type="subcellular location">
    <subcellularLocation>
        <location evidence="1">Cell membrane</location>
        <topology evidence="1">Multi-pass membrane protein</topology>
    </subcellularLocation>
</comment>
<dbReference type="Proteomes" id="UP000176877">
    <property type="component" value="Unassembled WGS sequence"/>
</dbReference>
<dbReference type="InterPro" id="IPR010627">
    <property type="entry name" value="Prepilin_pept_A24_N"/>
</dbReference>
<evidence type="ECO:0000256" key="5">
    <source>
        <dbReference type="ARBA" id="ARBA00022989"/>
    </source>
</evidence>
<evidence type="ECO:0000256" key="1">
    <source>
        <dbReference type="ARBA" id="ARBA00004651"/>
    </source>
</evidence>
<feature type="transmembrane region" description="Helical" evidence="7">
    <location>
        <begin position="131"/>
        <end position="151"/>
    </location>
</feature>
<evidence type="ECO:0000256" key="6">
    <source>
        <dbReference type="ARBA" id="ARBA00023136"/>
    </source>
</evidence>
<keyword evidence="4 7" id="KW-0812">Transmembrane</keyword>
<dbReference type="EMBL" id="MFFT01000026">
    <property type="protein sequence ID" value="OGF23122.1"/>
    <property type="molecule type" value="Genomic_DNA"/>
</dbReference>
<feature type="transmembrane region" description="Helical" evidence="7">
    <location>
        <begin position="184"/>
        <end position="202"/>
    </location>
</feature>
<proteinExistence type="inferred from homology"/>
<evidence type="ECO:0000313" key="10">
    <source>
        <dbReference type="EMBL" id="OGF23122.1"/>
    </source>
</evidence>